<gene>
    <name evidence="1" type="ORF">E3A20_08910</name>
</gene>
<reference evidence="1 2" key="2">
    <citation type="submission" date="2019-08" db="EMBL/GenBank/DDBJ databases">
        <authorList>
            <person name="Henke P."/>
        </authorList>
    </citation>
    <scope>NUCLEOTIDE SEQUENCE [LARGE SCALE GENOMIC DNA]</scope>
    <source>
        <strain evidence="1">Phe10_nw2017</strain>
    </source>
</reference>
<sequence length="28" mass="3129">ENERLDLPLVAIDGHIKTRTQPGNQNEA</sequence>
<evidence type="ECO:0000313" key="1">
    <source>
        <dbReference type="EMBL" id="TWW09986.1"/>
    </source>
</evidence>
<protein>
    <submittedName>
        <fullName evidence="1">Uncharacterized protein</fullName>
    </submittedName>
</protein>
<reference evidence="1 2" key="1">
    <citation type="submission" date="2019-08" db="EMBL/GenBank/DDBJ databases">
        <title>100 year-old enigma solved: identification of Planctomyces bekefii, the type genus and species of the phylum Planctomycetes.</title>
        <authorList>
            <person name="Svetlana D.N."/>
            <person name="Overmann J."/>
        </authorList>
    </citation>
    <scope>NUCLEOTIDE SEQUENCE [LARGE SCALE GENOMIC DNA]</scope>
    <source>
        <strain evidence="1">Phe10_nw2017</strain>
    </source>
</reference>
<keyword evidence="2" id="KW-1185">Reference proteome</keyword>
<comment type="caution">
    <text evidence="1">The sequence shown here is derived from an EMBL/GenBank/DDBJ whole genome shotgun (WGS) entry which is preliminary data.</text>
</comment>
<accession>A0A5C6M5I2</accession>
<dbReference type="EMBL" id="SRHE01000132">
    <property type="protein sequence ID" value="TWW09986.1"/>
    <property type="molecule type" value="Genomic_DNA"/>
</dbReference>
<organism evidence="1 2">
    <name type="scientific">Planctomyces bekefii</name>
    <dbReference type="NCBI Taxonomy" id="1653850"/>
    <lineage>
        <taxon>Bacteria</taxon>
        <taxon>Pseudomonadati</taxon>
        <taxon>Planctomycetota</taxon>
        <taxon>Planctomycetia</taxon>
        <taxon>Planctomycetales</taxon>
        <taxon>Planctomycetaceae</taxon>
        <taxon>Planctomyces</taxon>
    </lineage>
</organism>
<dbReference type="AlphaFoldDB" id="A0A5C6M5I2"/>
<dbReference type="Proteomes" id="UP000321083">
    <property type="component" value="Unassembled WGS sequence"/>
</dbReference>
<feature type="non-terminal residue" evidence="1">
    <location>
        <position position="1"/>
    </location>
</feature>
<proteinExistence type="predicted"/>
<name>A0A5C6M5I2_9PLAN</name>
<evidence type="ECO:0000313" key="2">
    <source>
        <dbReference type="Proteomes" id="UP000321083"/>
    </source>
</evidence>